<keyword evidence="3" id="KW-1133">Transmembrane helix</keyword>
<protein>
    <submittedName>
        <fullName evidence="6">Protein YLS9-like protein</fullName>
    </submittedName>
</protein>
<feature type="domain" description="Late embryogenesis abundant protein LEA-2 subgroup" evidence="5">
    <location>
        <begin position="60"/>
        <end position="157"/>
    </location>
</feature>
<gene>
    <name evidence="6" type="ORF">CKAN_01330600</name>
</gene>
<reference evidence="6 7" key="1">
    <citation type="journal article" date="2019" name="Nat. Plants">
        <title>Stout camphor tree genome fills gaps in understanding of flowering plant genome evolution.</title>
        <authorList>
            <person name="Chaw S.M."/>
            <person name="Liu Y.C."/>
            <person name="Wu Y.W."/>
            <person name="Wang H.Y."/>
            <person name="Lin C.I."/>
            <person name="Wu C.S."/>
            <person name="Ke H.M."/>
            <person name="Chang L.Y."/>
            <person name="Hsu C.Y."/>
            <person name="Yang H.T."/>
            <person name="Sudianto E."/>
            <person name="Hsu M.H."/>
            <person name="Wu K.P."/>
            <person name="Wang L.N."/>
            <person name="Leebens-Mack J.H."/>
            <person name="Tsai I.J."/>
        </authorList>
    </citation>
    <scope>NUCLEOTIDE SEQUENCE [LARGE SCALE GENOMIC DNA]</scope>
    <source>
        <strain evidence="7">cv. Chaw 1501</strain>
        <tissue evidence="6">Young leaves</tissue>
    </source>
</reference>
<comment type="caution">
    <text evidence="6">The sequence shown here is derived from an EMBL/GenBank/DDBJ whole genome shotgun (WGS) entry which is preliminary data.</text>
</comment>
<evidence type="ECO:0000313" key="7">
    <source>
        <dbReference type="Proteomes" id="UP000283530"/>
    </source>
</evidence>
<dbReference type="AlphaFoldDB" id="A0A443P123"/>
<dbReference type="STRING" id="337451.A0A443P123"/>
<organism evidence="6 7">
    <name type="scientific">Cinnamomum micranthum f. kanehirae</name>
    <dbReference type="NCBI Taxonomy" id="337451"/>
    <lineage>
        <taxon>Eukaryota</taxon>
        <taxon>Viridiplantae</taxon>
        <taxon>Streptophyta</taxon>
        <taxon>Embryophyta</taxon>
        <taxon>Tracheophyta</taxon>
        <taxon>Spermatophyta</taxon>
        <taxon>Magnoliopsida</taxon>
        <taxon>Magnoliidae</taxon>
        <taxon>Laurales</taxon>
        <taxon>Lauraceae</taxon>
        <taxon>Cinnamomum</taxon>
    </lineage>
</organism>
<dbReference type="Proteomes" id="UP000283530">
    <property type="component" value="Unassembled WGS sequence"/>
</dbReference>
<comment type="subcellular location">
    <subcellularLocation>
        <location evidence="1">Membrane</location>
        <topology evidence="1">Single-pass membrane protein</topology>
    </subcellularLocation>
</comment>
<evidence type="ECO:0000313" key="6">
    <source>
        <dbReference type="EMBL" id="RWR84490.1"/>
    </source>
</evidence>
<dbReference type="GO" id="GO:0098542">
    <property type="term" value="P:defense response to other organism"/>
    <property type="evidence" value="ECO:0007669"/>
    <property type="project" value="InterPro"/>
</dbReference>
<keyword evidence="7" id="KW-1185">Reference proteome</keyword>
<evidence type="ECO:0000256" key="2">
    <source>
        <dbReference type="ARBA" id="ARBA00022692"/>
    </source>
</evidence>
<dbReference type="PANTHER" id="PTHR31234">
    <property type="entry name" value="LATE EMBRYOGENESIS ABUNDANT (LEA) HYDROXYPROLINE-RICH GLYCOPROTEIN FAMILY"/>
    <property type="match status" value="1"/>
</dbReference>
<keyword evidence="2" id="KW-0812">Transmembrane</keyword>
<dbReference type="PANTHER" id="PTHR31234:SF72">
    <property type="entry name" value="NDR1_HIN1-LIKE PROTEIN 6"/>
    <property type="match status" value="1"/>
</dbReference>
<evidence type="ECO:0000259" key="5">
    <source>
        <dbReference type="Pfam" id="PF03168"/>
    </source>
</evidence>
<accession>A0A443P123</accession>
<evidence type="ECO:0000256" key="3">
    <source>
        <dbReference type="ARBA" id="ARBA00022989"/>
    </source>
</evidence>
<name>A0A443P123_9MAGN</name>
<keyword evidence="4" id="KW-0472">Membrane</keyword>
<proteinExistence type="predicted"/>
<dbReference type="GO" id="GO:0005886">
    <property type="term" value="C:plasma membrane"/>
    <property type="evidence" value="ECO:0007669"/>
    <property type="project" value="TreeGrafter"/>
</dbReference>
<sequence>MHLLLLLLPPHLHLNHCRTHRLPLHPLPTQDPLLQVEKLNITRFQVDESFDLNTELVITAKAQNPNEKISIIYGEKSSVSVSYRDSTLCSGKLPGFRQGHKNTRVMNLVLKGKSVFGSGPQEALMGNKKTGRIPLDISVKAPIALDFGSLKTMEVKVLVDCHLIVNSLSPNEEIKILSSDYKVTAKM</sequence>
<dbReference type="InterPro" id="IPR044839">
    <property type="entry name" value="NDR1-like"/>
</dbReference>
<evidence type="ECO:0000256" key="4">
    <source>
        <dbReference type="ARBA" id="ARBA00023136"/>
    </source>
</evidence>
<evidence type="ECO:0000256" key="1">
    <source>
        <dbReference type="ARBA" id="ARBA00004167"/>
    </source>
</evidence>
<dbReference type="OrthoDB" id="778052at2759"/>
<dbReference type="EMBL" id="QPKB01000005">
    <property type="protein sequence ID" value="RWR84490.1"/>
    <property type="molecule type" value="Genomic_DNA"/>
</dbReference>
<dbReference type="InterPro" id="IPR004864">
    <property type="entry name" value="LEA_2"/>
</dbReference>
<dbReference type="Pfam" id="PF03168">
    <property type="entry name" value="LEA_2"/>
    <property type="match status" value="1"/>
</dbReference>